<keyword evidence="10 15" id="KW-0413">Isomerase</keyword>
<evidence type="ECO:0000256" key="15">
    <source>
        <dbReference type="RuleBase" id="RU361130"/>
    </source>
</evidence>
<dbReference type="PANTHER" id="PTHR18929:SF132">
    <property type="entry name" value="PROTEIN DISULFIDE-ISOMERASE A3"/>
    <property type="match status" value="1"/>
</dbReference>
<evidence type="ECO:0000256" key="14">
    <source>
        <dbReference type="RuleBase" id="RU004208"/>
    </source>
</evidence>
<dbReference type="GO" id="GO:0003756">
    <property type="term" value="F:protein disulfide isomerase activity"/>
    <property type="evidence" value="ECO:0007669"/>
    <property type="project" value="UniProtKB-EC"/>
</dbReference>
<feature type="domain" description="Thioredoxin" evidence="16">
    <location>
        <begin position="3"/>
        <end position="130"/>
    </location>
</feature>
<reference evidence="17" key="1">
    <citation type="submission" date="2020-11" db="EMBL/GenBank/DDBJ databases">
        <authorList>
            <consortium name="DOE Joint Genome Institute"/>
            <person name="Ahrendt S."/>
            <person name="Riley R."/>
            <person name="Andreopoulos W."/>
            <person name="Labutti K."/>
            <person name="Pangilinan J."/>
            <person name="Ruiz-Duenas F.J."/>
            <person name="Barrasa J.M."/>
            <person name="Sanchez-Garcia M."/>
            <person name="Camarero S."/>
            <person name="Miyauchi S."/>
            <person name="Serrano A."/>
            <person name="Linde D."/>
            <person name="Babiker R."/>
            <person name="Drula E."/>
            <person name="Ayuso-Fernandez I."/>
            <person name="Pacheco R."/>
            <person name="Padilla G."/>
            <person name="Ferreira P."/>
            <person name="Barriuso J."/>
            <person name="Kellner H."/>
            <person name="Castanera R."/>
            <person name="Alfaro M."/>
            <person name="Ramirez L."/>
            <person name="Pisabarro A.G."/>
            <person name="Kuo A."/>
            <person name="Tritt A."/>
            <person name="Lipzen A."/>
            <person name="He G."/>
            <person name="Yan M."/>
            <person name="Ng V."/>
            <person name="Cullen D."/>
            <person name="Martin F."/>
            <person name="Rosso M.-N."/>
            <person name="Henrissat B."/>
            <person name="Hibbett D."/>
            <person name="Martinez A.T."/>
            <person name="Grigoriev I.V."/>
        </authorList>
    </citation>
    <scope>NUCLEOTIDE SEQUENCE</scope>
    <source>
        <strain evidence="17">AH 40177</strain>
    </source>
</reference>
<keyword evidence="6 15" id="KW-0732">Signal</keyword>
<evidence type="ECO:0000256" key="13">
    <source>
        <dbReference type="PIRSR" id="PIRSR605792-51"/>
    </source>
</evidence>
<feature type="domain" description="Thioredoxin" evidence="16">
    <location>
        <begin position="349"/>
        <end position="472"/>
    </location>
</feature>
<keyword evidence="18" id="KW-1185">Reference proteome</keyword>
<evidence type="ECO:0000256" key="6">
    <source>
        <dbReference type="ARBA" id="ARBA00022729"/>
    </source>
</evidence>
<dbReference type="CDD" id="cd02981">
    <property type="entry name" value="PDI_b_family"/>
    <property type="match status" value="1"/>
</dbReference>
<dbReference type="PROSITE" id="PS51352">
    <property type="entry name" value="THIOREDOXIN_2"/>
    <property type="match status" value="2"/>
</dbReference>
<dbReference type="CDD" id="cd02982">
    <property type="entry name" value="PDI_b'_family"/>
    <property type="match status" value="1"/>
</dbReference>
<evidence type="ECO:0000256" key="2">
    <source>
        <dbReference type="ARBA" id="ARBA00002692"/>
    </source>
</evidence>
<evidence type="ECO:0000256" key="1">
    <source>
        <dbReference type="ARBA" id="ARBA00001182"/>
    </source>
</evidence>
<dbReference type="EC" id="5.3.4.1" evidence="5 15"/>
<keyword evidence="7" id="KW-0677">Repeat</keyword>
<keyword evidence="8" id="KW-0256">Endoplasmic reticulum</keyword>
<protein>
    <recommendedName>
        <fullName evidence="12 15">Protein disulfide-isomerase</fullName>
        <ecNumber evidence="5 15">5.3.4.1</ecNumber>
    </recommendedName>
</protein>
<dbReference type="AlphaFoldDB" id="A0A9P5UE20"/>
<keyword evidence="9 13" id="KW-1015">Disulfide bond</keyword>
<evidence type="ECO:0000256" key="7">
    <source>
        <dbReference type="ARBA" id="ARBA00022737"/>
    </source>
</evidence>
<dbReference type="GO" id="GO:0006457">
    <property type="term" value="P:protein folding"/>
    <property type="evidence" value="ECO:0007669"/>
    <property type="project" value="TreeGrafter"/>
</dbReference>
<dbReference type="FunFam" id="3.40.30.10:FF:000185">
    <property type="entry name" value="Protein disulfide-isomerase"/>
    <property type="match status" value="1"/>
</dbReference>
<dbReference type="CDD" id="cd02995">
    <property type="entry name" value="PDI_a_PDI_a'_C"/>
    <property type="match status" value="1"/>
</dbReference>
<dbReference type="InterPro" id="IPR017937">
    <property type="entry name" value="Thioredoxin_CS"/>
</dbReference>
<gene>
    <name evidence="17" type="ORF">BDP27DRAFT_1314454</name>
</gene>
<dbReference type="PROSITE" id="PS00194">
    <property type="entry name" value="THIOREDOXIN_1"/>
    <property type="match status" value="2"/>
</dbReference>
<evidence type="ECO:0000256" key="10">
    <source>
        <dbReference type="ARBA" id="ARBA00023235"/>
    </source>
</evidence>
<dbReference type="Pfam" id="PF00085">
    <property type="entry name" value="Thioredoxin"/>
    <property type="match status" value="2"/>
</dbReference>
<dbReference type="InterPro" id="IPR005788">
    <property type="entry name" value="PDI_thioredoxin-like_dom"/>
</dbReference>
<comment type="similarity">
    <text evidence="4 14">Belongs to the protein disulfide isomerase family.</text>
</comment>
<dbReference type="NCBIfam" id="TIGR01130">
    <property type="entry name" value="ER_PDI_fam"/>
    <property type="match status" value="1"/>
</dbReference>
<dbReference type="OrthoDB" id="427280at2759"/>
<comment type="subcellular location">
    <subcellularLocation>
        <location evidence="3">Endoplasmic reticulum lumen</location>
    </subcellularLocation>
</comment>
<dbReference type="Gene3D" id="3.40.30.10">
    <property type="entry name" value="Glutaredoxin"/>
    <property type="match status" value="4"/>
</dbReference>
<evidence type="ECO:0000256" key="5">
    <source>
        <dbReference type="ARBA" id="ARBA00012723"/>
    </source>
</evidence>
<evidence type="ECO:0000256" key="9">
    <source>
        <dbReference type="ARBA" id="ARBA00023157"/>
    </source>
</evidence>
<dbReference type="InterPro" id="IPR036249">
    <property type="entry name" value="Thioredoxin-like_sf"/>
</dbReference>
<evidence type="ECO:0000313" key="18">
    <source>
        <dbReference type="Proteomes" id="UP000772434"/>
    </source>
</evidence>
<dbReference type="GO" id="GO:0034976">
    <property type="term" value="P:response to endoplasmic reticulum stress"/>
    <property type="evidence" value="ECO:0007669"/>
    <property type="project" value="TreeGrafter"/>
</dbReference>
<dbReference type="PANTHER" id="PTHR18929">
    <property type="entry name" value="PROTEIN DISULFIDE ISOMERASE"/>
    <property type="match status" value="1"/>
</dbReference>
<dbReference type="InterPro" id="IPR005792">
    <property type="entry name" value="Prot_disulphide_isomerase"/>
</dbReference>
<dbReference type="EMBL" id="JADNRY010000008">
    <property type="protein sequence ID" value="KAF9075767.1"/>
    <property type="molecule type" value="Genomic_DNA"/>
</dbReference>
<evidence type="ECO:0000256" key="8">
    <source>
        <dbReference type="ARBA" id="ARBA00022824"/>
    </source>
</evidence>
<dbReference type="InterPro" id="IPR013766">
    <property type="entry name" value="Thioredoxin_domain"/>
</dbReference>
<dbReference type="Proteomes" id="UP000772434">
    <property type="component" value="Unassembled WGS sequence"/>
</dbReference>
<comment type="catalytic activity">
    <reaction evidence="1 15">
        <text>Catalyzes the rearrangement of -S-S- bonds in proteins.</text>
        <dbReference type="EC" id="5.3.4.1"/>
    </reaction>
</comment>
<evidence type="ECO:0000259" key="16">
    <source>
        <dbReference type="PROSITE" id="PS51352"/>
    </source>
</evidence>
<feature type="chain" id="PRO_5040530408" description="Protein disulfide-isomerase" evidence="15">
    <location>
        <begin position="21"/>
        <end position="503"/>
    </location>
</feature>
<feature type="disulfide bond" description="Redox-active" evidence="13">
    <location>
        <begin position="391"/>
        <end position="394"/>
    </location>
</feature>
<name>A0A9P5UE20_9AGAR</name>
<keyword evidence="11 13" id="KW-0676">Redox-active center</keyword>
<feature type="signal peptide" evidence="15">
    <location>
        <begin position="1"/>
        <end position="20"/>
    </location>
</feature>
<evidence type="ECO:0000313" key="17">
    <source>
        <dbReference type="EMBL" id="KAF9075767.1"/>
    </source>
</evidence>
<dbReference type="Pfam" id="PF13848">
    <property type="entry name" value="Thioredoxin_6"/>
    <property type="match status" value="1"/>
</dbReference>
<dbReference type="GO" id="GO:0005788">
    <property type="term" value="C:endoplasmic reticulum lumen"/>
    <property type="evidence" value="ECO:0007669"/>
    <property type="project" value="UniProtKB-SubCell"/>
</dbReference>
<organism evidence="17 18">
    <name type="scientific">Rhodocollybia butyracea</name>
    <dbReference type="NCBI Taxonomy" id="206335"/>
    <lineage>
        <taxon>Eukaryota</taxon>
        <taxon>Fungi</taxon>
        <taxon>Dikarya</taxon>
        <taxon>Basidiomycota</taxon>
        <taxon>Agaricomycotina</taxon>
        <taxon>Agaricomycetes</taxon>
        <taxon>Agaricomycetidae</taxon>
        <taxon>Agaricales</taxon>
        <taxon>Marasmiineae</taxon>
        <taxon>Omphalotaceae</taxon>
        <taxon>Rhodocollybia</taxon>
    </lineage>
</organism>
<evidence type="ECO:0000256" key="4">
    <source>
        <dbReference type="ARBA" id="ARBA00006347"/>
    </source>
</evidence>
<comment type="caution">
    <text evidence="17">The sequence shown here is derived from an EMBL/GenBank/DDBJ whole genome shotgun (WGS) entry which is preliminary data.</text>
</comment>
<dbReference type="CDD" id="cd02961">
    <property type="entry name" value="PDI_a_family"/>
    <property type="match status" value="1"/>
</dbReference>
<evidence type="ECO:0000256" key="11">
    <source>
        <dbReference type="ARBA" id="ARBA00023284"/>
    </source>
</evidence>
<evidence type="ECO:0000256" key="12">
    <source>
        <dbReference type="ARBA" id="ARBA00039846"/>
    </source>
</evidence>
<sequence>MRLSILSPVLAVAFASFAAAQDDSDVLSLTASDFSSHVDNEPLILVEFFAPWCGHCKALAPHYEEAATALKEKNIKLAKVDCVDQADLCQANGIQGYPTLKVYKNGSVADYAGPRKADGIISYMVKQSLPAVTEVNSANVEDFKKADRVVAVAYLSSTSDALSAVFSQVAEAHREDYLFGSSSDADVIAAEGITPPAVVVYRSFDEPKVSYPFPILDAKSQDFEEWIADLAIPIIAEVSADNYAIYAQSPKPLAYVFLDPTTAEKDEIIASVRPVADEFKSKMNFVWIDAIKFGDHAKALNLLEPKWPSFVIQDVVQQLKYPHDQNKEVTTETVRAFTQQYLNGELEPELKSQPIPESQDESVYTLVGKEFEQVVFDDSKDVFVEFYASWCGHCKRLKPDWDRLGDKYATVKDQIVVAKMEATENDLPPSVPFRVAGFPTLKFKPAGTKEWVDYEGDRSFESLVAFVEEHAKNPLVPSETVVLSDEAQVHFSSSNETEKHDEL</sequence>
<proteinExistence type="inferred from homology"/>
<dbReference type="NCBIfam" id="TIGR01126">
    <property type="entry name" value="pdi_dom"/>
    <property type="match status" value="2"/>
</dbReference>
<accession>A0A9P5UE20</accession>
<dbReference type="FunFam" id="3.40.30.10:FF:000017">
    <property type="entry name" value="Protein disulfide-isomerase A4"/>
    <property type="match status" value="1"/>
</dbReference>
<feature type="disulfide bond" description="Redox-active" evidence="13">
    <location>
        <begin position="53"/>
        <end position="56"/>
    </location>
</feature>
<dbReference type="PRINTS" id="PR00421">
    <property type="entry name" value="THIOREDOXIN"/>
</dbReference>
<evidence type="ECO:0000256" key="3">
    <source>
        <dbReference type="ARBA" id="ARBA00004319"/>
    </source>
</evidence>
<comment type="function">
    <text evidence="2">Participates in the folding of proteins containing disulfide bonds, may be involved in glycosylation, prolyl hydroxylation and triglyceride transfer.</text>
</comment>
<dbReference type="SUPFAM" id="SSF52833">
    <property type="entry name" value="Thioredoxin-like"/>
    <property type="match status" value="4"/>
</dbReference>